<comment type="caution">
    <text evidence="1">The sequence shown here is derived from an EMBL/GenBank/DDBJ whole genome shotgun (WGS) entry which is preliminary data.</text>
</comment>
<evidence type="ECO:0008006" key="3">
    <source>
        <dbReference type="Google" id="ProtNLM"/>
    </source>
</evidence>
<organism evidence="1 2">
    <name type="scientific">Candidatus Taylorbacteria bacterium RIFCSPLOWO2_02_FULL_46_40</name>
    <dbReference type="NCBI Taxonomy" id="1802329"/>
    <lineage>
        <taxon>Bacteria</taxon>
        <taxon>Candidatus Tayloriibacteriota</taxon>
    </lineage>
</organism>
<protein>
    <recommendedName>
        <fullName evidence="3">Nucleotidyltransferase</fullName>
    </recommendedName>
</protein>
<gene>
    <name evidence="1" type="ORF">A3H68_02970</name>
</gene>
<dbReference type="Gene3D" id="1.20.120.330">
    <property type="entry name" value="Nucleotidyltransferases domain 2"/>
    <property type="match status" value="1"/>
</dbReference>
<dbReference type="InterPro" id="IPR010235">
    <property type="entry name" value="HepT"/>
</dbReference>
<dbReference type="AlphaFoldDB" id="A0A1G2NYS4"/>
<evidence type="ECO:0000313" key="2">
    <source>
        <dbReference type="Proteomes" id="UP000176429"/>
    </source>
</evidence>
<evidence type="ECO:0000313" key="1">
    <source>
        <dbReference type="EMBL" id="OHA40629.1"/>
    </source>
</evidence>
<sequence>MNKYEAQVSQFEKTVLNLKEVLDKIPESGENRAVFRDSAIQRFEIAFDLCWKTLKEKLRLGFGIEAASPRKVFREAFKQGLIENETIWVEMTDMCNETSHAYSESFAESVLAKLTDVSNVFGKLLWKLKK</sequence>
<dbReference type="Pfam" id="PF08780">
    <property type="entry name" value="NTase_sub_bind"/>
    <property type="match status" value="1"/>
</dbReference>
<dbReference type="NCBIfam" id="TIGR01987">
    <property type="entry name" value="HI0074"/>
    <property type="match status" value="1"/>
</dbReference>
<proteinExistence type="predicted"/>
<dbReference type="EMBL" id="MHSH01000048">
    <property type="protein sequence ID" value="OHA40629.1"/>
    <property type="molecule type" value="Genomic_DNA"/>
</dbReference>
<dbReference type="SUPFAM" id="SSF81593">
    <property type="entry name" value="Nucleotidyltransferase substrate binding subunit/domain"/>
    <property type="match status" value="1"/>
</dbReference>
<accession>A0A1G2NYS4</accession>
<reference evidence="1 2" key="1">
    <citation type="journal article" date="2016" name="Nat. Commun.">
        <title>Thousands of microbial genomes shed light on interconnected biogeochemical processes in an aquifer system.</title>
        <authorList>
            <person name="Anantharaman K."/>
            <person name="Brown C.T."/>
            <person name="Hug L.A."/>
            <person name="Sharon I."/>
            <person name="Castelle C.J."/>
            <person name="Probst A.J."/>
            <person name="Thomas B.C."/>
            <person name="Singh A."/>
            <person name="Wilkins M.J."/>
            <person name="Karaoz U."/>
            <person name="Brodie E.L."/>
            <person name="Williams K.H."/>
            <person name="Hubbard S.S."/>
            <person name="Banfield J.F."/>
        </authorList>
    </citation>
    <scope>NUCLEOTIDE SEQUENCE [LARGE SCALE GENOMIC DNA]</scope>
</reference>
<dbReference type="Proteomes" id="UP000176429">
    <property type="component" value="Unassembled WGS sequence"/>
</dbReference>
<name>A0A1G2NYS4_9BACT</name>